<sequence length="135" mass="14285">MSDVGTVAARALYETRNGGTAVLGSDSGARAVVQWICFGPRGYVFEVPDPAKHRPGWVQRSVGRLLGRADADPPGLDERQVRGLEALGFVPGEHGHERELRAGELGQDGLVHLVVGALEAVGLDGDPLSCEVFDT</sequence>
<dbReference type="RefSeq" id="WP_344020861.1">
    <property type="nucleotide sequence ID" value="NZ_BAAAJK010000006.1"/>
</dbReference>
<proteinExistence type="predicted"/>
<reference evidence="2" key="1">
    <citation type="journal article" date="2019" name="Int. J. Syst. Evol. Microbiol.">
        <title>The Global Catalogue of Microorganisms (GCM) 10K type strain sequencing project: providing services to taxonomists for standard genome sequencing and annotation.</title>
        <authorList>
            <consortium name="The Broad Institute Genomics Platform"/>
            <consortium name="The Broad Institute Genome Sequencing Center for Infectious Disease"/>
            <person name="Wu L."/>
            <person name="Ma J."/>
        </authorList>
    </citation>
    <scope>NUCLEOTIDE SEQUENCE [LARGE SCALE GENOMIC DNA]</scope>
    <source>
        <strain evidence="2">JCM 11896</strain>
    </source>
</reference>
<dbReference type="EMBL" id="BAAAJK010000006">
    <property type="protein sequence ID" value="GAA1386553.1"/>
    <property type="molecule type" value="Genomic_DNA"/>
</dbReference>
<accession>A0ABP4IBI5</accession>
<organism evidence="1 2">
    <name type="scientific">Pseudonocardia kongjuensis</name>
    <dbReference type="NCBI Taxonomy" id="102227"/>
    <lineage>
        <taxon>Bacteria</taxon>
        <taxon>Bacillati</taxon>
        <taxon>Actinomycetota</taxon>
        <taxon>Actinomycetes</taxon>
        <taxon>Pseudonocardiales</taxon>
        <taxon>Pseudonocardiaceae</taxon>
        <taxon>Pseudonocardia</taxon>
    </lineage>
</organism>
<evidence type="ECO:0000313" key="1">
    <source>
        <dbReference type="EMBL" id="GAA1386553.1"/>
    </source>
</evidence>
<keyword evidence="2" id="KW-1185">Reference proteome</keyword>
<evidence type="ECO:0000313" key="2">
    <source>
        <dbReference type="Proteomes" id="UP001501414"/>
    </source>
</evidence>
<gene>
    <name evidence="1" type="ORF">GCM10009613_20710</name>
</gene>
<comment type="caution">
    <text evidence="1">The sequence shown here is derived from an EMBL/GenBank/DDBJ whole genome shotgun (WGS) entry which is preliminary data.</text>
</comment>
<name>A0ABP4IBI5_9PSEU</name>
<dbReference type="Proteomes" id="UP001501414">
    <property type="component" value="Unassembled WGS sequence"/>
</dbReference>
<protein>
    <submittedName>
        <fullName evidence="1">Uncharacterized protein</fullName>
    </submittedName>
</protein>